<name>A0A9W7BIE9_9STRA</name>
<dbReference type="Proteomes" id="UP001165160">
    <property type="component" value="Unassembled WGS sequence"/>
</dbReference>
<protein>
    <recommendedName>
        <fullName evidence="4">Prolyl 4-hydroxylase alpha subunit Fe(2+) 2OG dioxygenase domain-containing protein</fullName>
    </recommendedName>
</protein>
<evidence type="ECO:0000313" key="3">
    <source>
        <dbReference type="Proteomes" id="UP001165160"/>
    </source>
</evidence>
<evidence type="ECO:0000313" key="2">
    <source>
        <dbReference type="EMBL" id="GMH89101.1"/>
    </source>
</evidence>
<dbReference type="Gene3D" id="2.60.120.620">
    <property type="entry name" value="q2cbj1_9rhob like domain"/>
    <property type="match status" value="1"/>
</dbReference>
<dbReference type="EMBL" id="BRXX01000090">
    <property type="protein sequence ID" value="GMH89101.1"/>
    <property type="molecule type" value="Genomic_DNA"/>
</dbReference>
<dbReference type="InterPro" id="IPR012668">
    <property type="entry name" value="CHP02466"/>
</dbReference>
<feature type="chain" id="PRO_5040922486" description="Prolyl 4-hydroxylase alpha subunit Fe(2+) 2OG dioxygenase domain-containing protein" evidence="1">
    <location>
        <begin position="19"/>
        <end position="234"/>
    </location>
</feature>
<reference evidence="3" key="1">
    <citation type="journal article" date="2023" name="Commun. Biol.">
        <title>Genome analysis of Parmales, the sister group of diatoms, reveals the evolutionary specialization of diatoms from phago-mixotrophs to photoautotrophs.</title>
        <authorList>
            <person name="Ban H."/>
            <person name="Sato S."/>
            <person name="Yoshikawa S."/>
            <person name="Yamada K."/>
            <person name="Nakamura Y."/>
            <person name="Ichinomiya M."/>
            <person name="Sato N."/>
            <person name="Blanc-Mathieu R."/>
            <person name="Endo H."/>
            <person name="Kuwata A."/>
            <person name="Ogata H."/>
        </authorList>
    </citation>
    <scope>NUCLEOTIDE SEQUENCE [LARGE SCALE GENOMIC DNA]</scope>
    <source>
        <strain evidence="3">NIES 3699</strain>
    </source>
</reference>
<comment type="caution">
    <text evidence="2">The sequence shown here is derived from an EMBL/GenBank/DDBJ whole genome shotgun (WGS) entry which is preliminary data.</text>
</comment>
<gene>
    <name evidence="2" type="ORF">TrVE_jg11705</name>
</gene>
<proteinExistence type="predicted"/>
<evidence type="ECO:0008006" key="4">
    <source>
        <dbReference type="Google" id="ProtNLM"/>
    </source>
</evidence>
<dbReference type="Pfam" id="PF13759">
    <property type="entry name" value="2OG-FeII_Oxy_5"/>
    <property type="match status" value="1"/>
</dbReference>
<keyword evidence="1" id="KW-0732">Signal</keyword>
<evidence type="ECO:0000256" key="1">
    <source>
        <dbReference type="SAM" id="SignalP"/>
    </source>
</evidence>
<sequence>MRHLALLLLVVTSSKNFASPITETSSKLLWSTLISVFEVNTPGLRDPLISAALDSYENFALDENSEASKGDQYYQSQILWDKNRNNKVFSQNSAFEQLKEETMATAFAHVLKEFFNEQPSRAQLSGIFCWATVGGGGEQPTWHSPHTHQNSVLSAVYYAAVPDDGSGAPITFSDPRGPWTNLKHSHQPVNNTIVVFPSWLEHFIPPTNSPQYRISYSCNLPGSFKTTTDLNIEL</sequence>
<keyword evidence="3" id="KW-1185">Reference proteome</keyword>
<dbReference type="AlphaFoldDB" id="A0A9W7BIE9"/>
<accession>A0A9W7BIE9</accession>
<feature type="signal peptide" evidence="1">
    <location>
        <begin position="1"/>
        <end position="18"/>
    </location>
</feature>
<organism evidence="2 3">
    <name type="scientific">Triparma verrucosa</name>
    <dbReference type="NCBI Taxonomy" id="1606542"/>
    <lineage>
        <taxon>Eukaryota</taxon>
        <taxon>Sar</taxon>
        <taxon>Stramenopiles</taxon>
        <taxon>Ochrophyta</taxon>
        <taxon>Bolidophyceae</taxon>
        <taxon>Parmales</taxon>
        <taxon>Triparmaceae</taxon>
        <taxon>Triparma</taxon>
    </lineage>
</organism>